<keyword evidence="1" id="KW-0472">Membrane</keyword>
<dbReference type="Proteomes" id="UP001595075">
    <property type="component" value="Unassembled WGS sequence"/>
</dbReference>
<evidence type="ECO:0000313" key="2">
    <source>
        <dbReference type="EMBL" id="KAL2074639.1"/>
    </source>
</evidence>
<proteinExistence type="predicted"/>
<keyword evidence="1" id="KW-1133">Transmembrane helix</keyword>
<comment type="caution">
    <text evidence="2">The sequence shown here is derived from an EMBL/GenBank/DDBJ whole genome shotgun (WGS) entry which is preliminary data.</text>
</comment>
<keyword evidence="1" id="KW-0812">Transmembrane</keyword>
<evidence type="ECO:0000256" key="1">
    <source>
        <dbReference type="SAM" id="Phobius"/>
    </source>
</evidence>
<reference evidence="2 3" key="1">
    <citation type="journal article" date="2024" name="Commun. Biol.">
        <title>Comparative genomic analysis of thermophilic fungi reveals convergent evolutionary adaptations and gene losses.</title>
        <authorList>
            <person name="Steindorff A.S."/>
            <person name="Aguilar-Pontes M.V."/>
            <person name="Robinson A.J."/>
            <person name="Andreopoulos B."/>
            <person name="LaButti K."/>
            <person name="Kuo A."/>
            <person name="Mondo S."/>
            <person name="Riley R."/>
            <person name="Otillar R."/>
            <person name="Haridas S."/>
            <person name="Lipzen A."/>
            <person name="Grimwood J."/>
            <person name="Schmutz J."/>
            <person name="Clum A."/>
            <person name="Reid I.D."/>
            <person name="Moisan M.C."/>
            <person name="Butler G."/>
            <person name="Nguyen T.T.M."/>
            <person name="Dewar K."/>
            <person name="Conant G."/>
            <person name="Drula E."/>
            <person name="Henrissat B."/>
            <person name="Hansel C."/>
            <person name="Singer S."/>
            <person name="Hutchinson M.I."/>
            <person name="de Vries R.P."/>
            <person name="Natvig D.O."/>
            <person name="Powell A.J."/>
            <person name="Tsang A."/>
            <person name="Grigoriev I.V."/>
        </authorList>
    </citation>
    <scope>NUCLEOTIDE SEQUENCE [LARGE SCALE GENOMIC DNA]</scope>
    <source>
        <strain evidence="2 3">CBS 494.80</strain>
    </source>
</reference>
<protein>
    <submittedName>
        <fullName evidence="2">Uncharacterized protein</fullName>
    </submittedName>
</protein>
<accession>A0ABR4CXJ7</accession>
<name>A0ABR4CXJ7_9HELO</name>
<organism evidence="2 3">
    <name type="scientific">Oculimacula yallundae</name>
    <dbReference type="NCBI Taxonomy" id="86028"/>
    <lineage>
        <taxon>Eukaryota</taxon>
        <taxon>Fungi</taxon>
        <taxon>Dikarya</taxon>
        <taxon>Ascomycota</taxon>
        <taxon>Pezizomycotina</taxon>
        <taxon>Leotiomycetes</taxon>
        <taxon>Helotiales</taxon>
        <taxon>Ploettnerulaceae</taxon>
        <taxon>Oculimacula</taxon>
    </lineage>
</organism>
<evidence type="ECO:0000313" key="3">
    <source>
        <dbReference type="Proteomes" id="UP001595075"/>
    </source>
</evidence>
<feature type="transmembrane region" description="Helical" evidence="1">
    <location>
        <begin position="64"/>
        <end position="87"/>
    </location>
</feature>
<keyword evidence="3" id="KW-1185">Reference proteome</keyword>
<sequence>MHSISSTRFLFSRSKSSAVLLLTCYNALMSQFRVRHFAFLKTIGMGYGLQCNGFANRRTSLQNLLAWCSFFSLVWSGPVFALVWSGLAQIPPNFSFL</sequence>
<gene>
    <name evidence="2" type="ORF">VTL71DRAFT_8417</name>
</gene>
<dbReference type="EMBL" id="JAZHXI010000002">
    <property type="protein sequence ID" value="KAL2074639.1"/>
    <property type="molecule type" value="Genomic_DNA"/>
</dbReference>